<comment type="caution">
    <text evidence="4">The sequence shown here is derived from an EMBL/GenBank/DDBJ whole genome shotgun (WGS) entry which is preliminary data.</text>
</comment>
<dbReference type="SUPFAM" id="SSF47473">
    <property type="entry name" value="EF-hand"/>
    <property type="match status" value="1"/>
</dbReference>
<accession>A0A6A4LYN6</accession>
<evidence type="ECO:0000256" key="2">
    <source>
        <dbReference type="ARBA" id="ARBA00022980"/>
    </source>
</evidence>
<gene>
    <name evidence="4" type="ORF">C3L33_06566</name>
</gene>
<dbReference type="OrthoDB" id="522601at2759"/>
<dbReference type="GO" id="GO:0006412">
    <property type="term" value="P:translation"/>
    <property type="evidence" value="ECO:0007669"/>
    <property type="project" value="InterPro"/>
</dbReference>
<dbReference type="AlphaFoldDB" id="A0A6A4LYN6"/>
<evidence type="ECO:0000313" key="4">
    <source>
        <dbReference type="EMBL" id="KAE9461541.1"/>
    </source>
</evidence>
<sequence length="160" mass="17612">MDEVQKVFNKFNTNGNSKISVFRDLGFDAGTSSADLTDAVTVIDKDGAIDLHEFADFHRGNASTLGGQNSLPLKQSAKMQNEEGQNMDLYIPRKCSATNRLITAKDHASVQLNVGHLDEAGRYTGQFSTFALCGYIRAQGDADGALDRLWQKKKVQVRQQ</sequence>
<dbReference type="Gene3D" id="3.30.1230.20">
    <property type="match status" value="1"/>
</dbReference>
<dbReference type="PROSITE" id="PS00996">
    <property type="entry name" value="RIBOSOMAL_S21E"/>
    <property type="match status" value="1"/>
</dbReference>
<keyword evidence="3" id="KW-0687">Ribonucleoprotein</keyword>
<dbReference type="GO" id="GO:0005634">
    <property type="term" value="C:nucleus"/>
    <property type="evidence" value="ECO:0007669"/>
    <property type="project" value="UniProtKB-ARBA"/>
</dbReference>
<dbReference type="InterPro" id="IPR018279">
    <property type="entry name" value="Ribosomal_eS21_CS"/>
</dbReference>
<evidence type="ECO:0008006" key="6">
    <source>
        <dbReference type="Google" id="ProtNLM"/>
    </source>
</evidence>
<reference evidence="4 5" key="1">
    <citation type="journal article" date="2019" name="Genome Biol. Evol.">
        <title>The Rhododendron genome and chromosomal organization provide insight into shared whole-genome duplications across the heath family (Ericaceae).</title>
        <authorList>
            <person name="Soza V.L."/>
            <person name="Lindsley D."/>
            <person name="Waalkes A."/>
            <person name="Ramage E."/>
            <person name="Patwardhan R.P."/>
            <person name="Burton J.N."/>
            <person name="Adey A."/>
            <person name="Kumar A."/>
            <person name="Qiu R."/>
            <person name="Shendure J."/>
            <person name="Hall B."/>
        </authorList>
    </citation>
    <scope>NUCLEOTIDE SEQUENCE [LARGE SCALE GENOMIC DNA]</scope>
    <source>
        <strain evidence="4">RSF 1966-606</strain>
    </source>
</reference>
<dbReference type="EMBL" id="QEFC01000968">
    <property type="protein sequence ID" value="KAE9461541.1"/>
    <property type="molecule type" value="Genomic_DNA"/>
</dbReference>
<dbReference type="InterPro" id="IPR038579">
    <property type="entry name" value="Ribosomal_eS21_sf"/>
</dbReference>
<dbReference type="GO" id="GO:0005840">
    <property type="term" value="C:ribosome"/>
    <property type="evidence" value="ECO:0007669"/>
    <property type="project" value="UniProtKB-KW"/>
</dbReference>
<keyword evidence="2" id="KW-0689">Ribosomal protein</keyword>
<feature type="non-terminal residue" evidence="4">
    <location>
        <position position="1"/>
    </location>
</feature>
<dbReference type="PANTHER" id="PTHR10442">
    <property type="entry name" value="40S RIBOSOMAL PROTEIN S21"/>
    <property type="match status" value="1"/>
</dbReference>
<dbReference type="GO" id="GO:1990904">
    <property type="term" value="C:ribonucleoprotein complex"/>
    <property type="evidence" value="ECO:0007669"/>
    <property type="project" value="UniProtKB-KW"/>
</dbReference>
<name>A0A6A4LYN6_9ERIC</name>
<comment type="similarity">
    <text evidence="1">Belongs to the eukaryotic ribosomal protein eS21 family.</text>
</comment>
<dbReference type="Pfam" id="PF01249">
    <property type="entry name" value="Ribosomal_S21e"/>
    <property type="match status" value="1"/>
</dbReference>
<evidence type="ECO:0000256" key="3">
    <source>
        <dbReference type="ARBA" id="ARBA00023274"/>
    </source>
</evidence>
<evidence type="ECO:0000256" key="1">
    <source>
        <dbReference type="ARBA" id="ARBA00010228"/>
    </source>
</evidence>
<dbReference type="FunFam" id="3.30.1230.20:FF:000002">
    <property type="entry name" value="40S ribosomal protein S21"/>
    <property type="match status" value="1"/>
</dbReference>
<keyword evidence="5" id="KW-1185">Reference proteome</keyword>
<dbReference type="InterPro" id="IPR001931">
    <property type="entry name" value="Ribosomal_eS21"/>
</dbReference>
<dbReference type="GO" id="GO:0003735">
    <property type="term" value="F:structural constituent of ribosome"/>
    <property type="evidence" value="ECO:0007669"/>
    <property type="project" value="InterPro"/>
</dbReference>
<organism evidence="4 5">
    <name type="scientific">Rhododendron williamsianum</name>
    <dbReference type="NCBI Taxonomy" id="262921"/>
    <lineage>
        <taxon>Eukaryota</taxon>
        <taxon>Viridiplantae</taxon>
        <taxon>Streptophyta</taxon>
        <taxon>Embryophyta</taxon>
        <taxon>Tracheophyta</taxon>
        <taxon>Spermatophyta</taxon>
        <taxon>Magnoliopsida</taxon>
        <taxon>eudicotyledons</taxon>
        <taxon>Gunneridae</taxon>
        <taxon>Pentapetalae</taxon>
        <taxon>asterids</taxon>
        <taxon>Ericales</taxon>
        <taxon>Ericaceae</taxon>
        <taxon>Ericoideae</taxon>
        <taxon>Rhodoreae</taxon>
        <taxon>Rhododendron</taxon>
    </lineage>
</organism>
<dbReference type="InterPro" id="IPR011992">
    <property type="entry name" value="EF-hand-dom_pair"/>
</dbReference>
<dbReference type="Proteomes" id="UP000428333">
    <property type="component" value="Linkage Group LG04"/>
</dbReference>
<protein>
    <recommendedName>
        <fullName evidence="6">40S ribosomal protein S21</fullName>
    </recommendedName>
</protein>
<proteinExistence type="inferred from homology"/>
<evidence type="ECO:0000313" key="5">
    <source>
        <dbReference type="Proteomes" id="UP000428333"/>
    </source>
</evidence>
<dbReference type="GO" id="GO:0005829">
    <property type="term" value="C:cytosol"/>
    <property type="evidence" value="ECO:0007669"/>
    <property type="project" value="UniProtKB-ARBA"/>
</dbReference>